<dbReference type="InterPro" id="IPR057514">
    <property type="entry name" value="NTF2_SigF"/>
</dbReference>
<organism evidence="3 4">
    <name type="scientific">Lunasporangiospora selenospora</name>
    <dbReference type="NCBI Taxonomy" id="979761"/>
    <lineage>
        <taxon>Eukaryota</taxon>
        <taxon>Fungi</taxon>
        <taxon>Fungi incertae sedis</taxon>
        <taxon>Mucoromycota</taxon>
        <taxon>Mortierellomycotina</taxon>
        <taxon>Mortierellomycetes</taxon>
        <taxon>Mortierellales</taxon>
        <taxon>Mortierellaceae</taxon>
        <taxon>Lunasporangiospora</taxon>
    </lineage>
</organism>
<reference evidence="3" key="1">
    <citation type="journal article" date="2020" name="Fungal Divers.">
        <title>Resolving the Mortierellaceae phylogeny through synthesis of multi-gene phylogenetics and phylogenomics.</title>
        <authorList>
            <person name="Vandepol N."/>
            <person name="Liber J."/>
            <person name="Desiro A."/>
            <person name="Na H."/>
            <person name="Kennedy M."/>
            <person name="Barry K."/>
            <person name="Grigoriev I.V."/>
            <person name="Miller A.N."/>
            <person name="O'Donnell K."/>
            <person name="Stajich J.E."/>
            <person name="Bonito G."/>
        </authorList>
    </citation>
    <scope>NUCLEOTIDE SEQUENCE</scope>
    <source>
        <strain evidence="3">KOD1015</strain>
    </source>
</reference>
<proteinExistence type="predicted"/>
<comment type="caution">
    <text evidence="3">The sequence shown here is derived from an EMBL/GenBank/DDBJ whole genome shotgun (WGS) entry which is preliminary data.</text>
</comment>
<evidence type="ECO:0000259" key="2">
    <source>
        <dbReference type="Pfam" id="PF24840"/>
    </source>
</evidence>
<feature type="compositionally biased region" description="Low complexity" evidence="1">
    <location>
        <begin position="265"/>
        <end position="280"/>
    </location>
</feature>
<evidence type="ECO:0000256" key="1">
    <source>
        <dbReference type="SAM" id="MobiDB-lite"/>
    </source>
</evidence>
<dbReference type="AlphaFoldDB" id="A0A9P6KC27"/>
<gene>
    <name evidence="3" type="ORF">BGW38_004588</name>
</gene>
<protein>
    <recommendedName>
        <fullName evidence="2">SigF-like NTF2-like domain-containing protein</fullName>
    </recommendedName>
</protein>
<feature type="compositionally biased region" description="Basic and acidic residues" evidence="1">
    <location>
        <begin position="290"/>
        <end position="306"/>
    </location>
</feature>
<feature type="region of interest" description="Disordered" evidence="1">
    <location>
        <begin position="1"/>
        <end position="22"/>
    </location>
</feature>
<sequence length="321" mass="36087">MGSSSNRSYGSSTQSGSISGVSTSLSSYNHYEEVMERNMEFIWWIATRLTSYDEVLHKEILEDFFTDDAKYIHPALTVEGRYNIRKIFRVWSSLNKDEPEVTNIVFDGHTAIISLVQNLRPRLFPLVHLQVPATMTLLFKDTIEGPMIYCHQDSWTLEGIVQSMPLIGWWYDNVVRNILGVVMTGAGGLLHTANQTTGYLQFRAEEVQRMSTDIIEKSSAEIQQRSREMTTKAQNMVDQAKDTVEKRVATARGEVEKMRRMMQPSKSSSNKSTLQSSNASTVTPSEDSPNESRSEVESGSESEPKSDPVVPTESSEPQAVV</sequence>
<name>A0A9P6KC27_9FUNG</name>
<evidence type="ECO:0000313" key="3">
    <source>
        <dbReference type="EMBL" id="KAF9579237.1"/>
    </source>
</evidence>
<dbReference type="OrthoDB" id="5580651at2759"/>
<dbReference type="SUPFAM" id="SSF54427">
    <property type="entry name" value="NTF2-like"/>
    <property type="match status" value="1"/>
</dbReference>
<feature type="compositionally biased region" description="Polar residues" evidence="1">
    <location>
        <begin position="312"/>
        <end position="321"/>
    </location>
</feature>
<feature type="domain" description="SigF-like NTF2-like" evidence="2">
    <location>
        <begin position="49"/>
        <end position="191"/>
    </location>
</feature>
<dbReference type="EMBL" id="JAABOA010002923">
    <property type="protein sequence ID" value="KAF9579237.1"/>
    <property type="molecule type" value="Genomic_DNA"/>
</dbReference>
<accession>A0A9P6KC27</accession>
<dbReference type="Pfam" id="PF24840">
    <property type="entry name" value="NTF2_SigF"/>
    <property type="match status" value="1"/>
</dbReference>
<keyword evidence="4" id="KW-1185">Reference proteome</keyword>
<dbReference type="InterPro" id="IPR032710">
    <property type="entry name" value="NTF2-like_dom_sf"/>
</dbReference>
<evidence type="ECO:0000313" key="4">
    <source>
        <dbReference type="Proteomes" id="UP000780801"/>
    </source>
</evidence>
<dbReference type="Proteomes" id="UP000780801">
    <property type="component" value="Unassembled WGS sequence"/>
</dbReference>
<feature type="region of interest" description="Disordered" evidence="1">
    <location>
        <begin position="251"/>
        <end position="321"/>
    </location>
</feature>